<evidence type="ECO:0000256" key="4">
    <source>
        <dbReference type="ARBA" id="ARBA00022840"/>
    </source>
</evidence>
<evidence type="ECO:0000256" key="2">
    <source>
        <dbReference type="ARBA" id="ARBA00022448"/>
    </source>
</evidence>
<dbReference type="Proteomes" id="UP001430804">
    <property type="component" value="Unassembled WGS sequence"/>
</dbReference>
<keyword evidence="2" id="KW-0813">Transport</keyword>
<comment type="similarity">
    <text evidence="1">Belongs to the ABC transporter superfamily.</text>
</comment>
<dbReference type="GO" id="GO:0005524">
    <property type="term" value="F:ATP binding"/>
    <property type="evidence" value="ECO:0007669"/>
    <property type="project" value="UniProtKB-KW"/>
</dbReference>
<keyword evidence="3" id="KW-0547">Nucleotide-binding</keyword>
<dbReference type="SMART" id="SM00382">
    <property type="entry name" value="AAA"/>
    <property type="match status" value="2"/>
</dbReference>
<dbReference type="Pfam" id="PF00005">
    <property type="entry name" value="ABC_tran"/>
    <property type="match status" value="2"/>
</dbReference>
<keyword evidence="7" id="KW-1185">Reference proteome</keyword>
<sequence length="527" mass="55540">MLHTPEAIACDAVAVRYPYAPRPAVGPLSLQVRRGERVLLLGPSGCGKSSLLHTLTGLIPRSIAAERDGQIRLFGHPAEARSPAQWADRVALLFQDVEQTLAGLTVEDEIAFALENCNIPAGAIEESVVRAMDLAGLPPEWRMRRIATLSGGQKQIVALAAVLAQDVDAVIADEPTASLAPKAARLMADRLLARGRTTLIVDHRLGPILDRIDRVIVLGAGGQLLAEGAPDSVFAEFGAALIAEGIWTPLAVRVREALARQGVKIPPVTQVKDLLACLPPETDLKPLLLPQPVPLGPERVRLEHVACAPPFGPVVVEDVSFSLRGGEVLGIIGPNGAGKSTLAACLAGLVPPRKGRRHGAPGAIAFQNAEAHFSADTVRAELAAVGLPAAAVAAVLEEWGLGKVAEQHPFTLSMGQKRRLALALLTATKRWPLLVLDEPTAGLDFKGTEIAAAHIRRLAGTGRAIAVITHDADFALSVCDRIAVLAPGRLAAIGPASDVLRNRVLLEAQDLAPPEAAGLLEWVEQRC</sequence>
<dbReference type="InterPro" id="IPR015856">
    <property type="entry name" value="ABC_transpr_CbiO/EcfA_su"/>
</dbReference>
<evidence type="ECO:0000313" key="7">
    <source>
        <dbReference type="Proteomes" id="UP001430804"/>
    </source>
</evidence>
<proteinExistence type="inferred from homology"/>
<name>A0ABS6WL33_9HYPH</name>
<dbReference type="PANTHER" id="PTHR43553">
    <property type="entry name" value="HEAVY METAL TRANSPORTER"/>
    <property type="match status" value="1"/>
</dbReference>
<evidence type="ECO:0000256" key="1">
    <source>
        <dbReference type="ARBA" id="ARBA00005417"/>
    </source>
</evidence>
<evidence type="ECO:0000256" key="3">
    <source>
        <dbReference type="ARBA" id="ARBA00022741"/>
    </source>
</evidence>
<accession>A0ABS6WL33</accession>
<organism evidence="6 7">
    <name type="scientific">Pseudohoeflea coraliihabitans</name>
    <dbReference type="NCBI Taxonomy" id="2860393"/>
    <lineage>
        <taxon>Bacteria</taxon>
        <taxon>Pseudomonadati</taxon>
        <taxon>Pseudomonadota</taxon>
        <taxon>Alphaproteobacteria</taxon>
        <taxon>Hyphomicrobiales</taxon>
        <taxon>Rhizobiaceae</taxon>
        <taxon>Pseudohoeflea</taxon>
    </lineage>
</organism>
<dbReference type="InterPro" id="IPR003593">
    <property type="entry name" value="AAA+_ATPase"/>
</dbReference>
<protein>
    <submittedName>
        <fullName evidence="6">ATP-binding cassette domain-containing protein</fullName>
    </submittedName>
</protein>
<dbReference type="InterPro" id="IPR050095">
    <property type="entry name" value="ECF_ABC_transporter_ATP-bd"/>
</dbReference>
<evidence type="ECO:0000259" key="5">
    <source>
        <dbReference type="PROSITE" id="PS50893"/>
    </source>
</evidence>
<dbReference type="PANTHER" id="PTHR43553:SF24">
    <property type="entry name" value="ENERGY-COUPLING FACTOR TRANSPORTER ATP-BINDING PROTEIN ECFA1"/>
    <property type="match status" value="1"/>
</dbReference>
<feature type="domain" description="ABC transporter" evidence="5">
    <location>
        <begin position="300"/>
        <end position="512"/>
    </location>
</feature>
<dbReference type="RefSeq" id="WP_219200432.1">
    <property type="nucleotide sequence ID" value="NZ_JAHWQX010000001.1"/>
</dbReference>
<reference evidence="6" key="1">
    <citation type="submission" date="2021-07" db="EMBL/GenBank/DDBJ databases">
        <title>Pseudohoeflea marina sp. nov. a polyhydroxyalcanoate-producing bacterium.</title>
        <authorList>
            <person name="Zheng W."/>
            <person name="Yu S."/>
            <person name="Huang Y."/>
        </authorList>
    </citation>
    <scope>NUCLEOTIDE SEQUENCE</scope>
    <source>
        <strain evidence="6">DP4N28-3</strain>
    </source>
</reference>
<gene>
    <name evidence="6" type="ORF">KY465_05140</name>
</gene>
<dbReference type="EMBL" id="JAHWQX010000001">
    <property type="protein sequence ID" value="MBW3096658.1"/>
    <property type="molecule type" value="Genomic_DNA"/>
</dbReference>
<dbReference type="PROSITE" id="PS50893">
    <property type="entry name" value="ABC_TRANSPORTER_2"/>
    <property type="match status" value="2"/>
</dbReference>
<evidence type="ECO:0000313" key="6">
    <source>
        <dbReference type="EMBL" id="MBW3096658.1"/>
    </source>
</evidence>
<feature type="domain" description="ABC transporter" evidence="5">
    <location>
        <begin position="8"/>
        <end position="246"/>
    </location>
</feature>
<comment type="caution">
    <text evidence="6">The sequence shown here is derived from an EMBL/GenBank/DDBJ whole genome shotgun (WGS) entry which is preliminary data.</text>
</comment>
<dbReference type="CDD" id="cd03225">
    <property type="entry name" value="ABC_cobalt_CbiO_domain1"/>
    <property type="match status" value="1"/>
</dbReference>
<keyword evidence="4 6" id="KW-0067">ATP-binding</keyword>
<dbReference type="InterPro" id="IPR003439">
    <property type="entry name" value="ABC_transporter-like_ATP-bd"/>
</dbReference>